<sequence>MHMSRSTDPTSPLAHSDTWTGLALMATGGIAAWLARGFDQMSRSYPMTLAWVLVALGALLVINVLRRQSASASFRTPAQVALLALLILGLWTLALSGGLGYLLPTFVMQLCFILLCGSLGLIQAAMIAAAITGISYLAFIVGLGVRLPATLLPWLM</sequence>
<feature type="transmembrane region" description="Helical" evidence="1">
    <location>
        <begin position="21"/>
        <end position="38"/>
    </location>
</feature>
<gene>
    <name evidence="3" type="ORF">DCS45_02260</name>
</gene>
<reference evidence="3 4" key="1">
    <citation type="journal article" date="2018" name="Nat. Biotechnol.">
        <title>A standardized bacterial taxonomy based on genome phylogeny substantially revises the tree of life.</title>
        <authorList>
            <person name="Parks D.H."/>
            <person name="Chuvochina M."/>
            <person name="Waite D.W."/>
            <person name="Rinke C."/>
            <person name="Skarshewski A."/>
            <person name="Chaumeil P.A."/>
            <person name="Hugenholtz P."/>
        </authorList>
    </citation>
    <scope>NUCLEOTIDE SEQUENCE [LARGE SCALE GENOMIC DNA]</scope>
    <source>
        <strain evidence="3">UBA9169</strain>
    </source>
</reference>
<dbReference type="AlphaFoldDB" id="A0A348W824"/>
<dbReference type="InterPro" id="IPR009936">
    <property type="entry name" value="DUF1468"/>
</dbReference>
<name>A0A348W824_9RHOB</name>
<feature type="transmembrane region" description="Helical" evidence="1">
    <location>
        <begin position="44"/>
        <end position="65"/>
    </location>
</feature>
<keyword evidence="1" id="KW-0472">Membrane</keyword>
<evidence type="ECO:0000313" key="3">
    <source>
        <dbReference type="EMBL" id="HAR50686.1"/>
    </source>
</evidence>
<feature type="transmembrane region" description="Helical" evidence="1">
    <location>
        <begin position="77"/>
        <end position="95"/>
    </location>
</feature>
<organism evidence="3 4">
    <name type="scientific">Roseovarius nubinhibens</name>
    <dbReference type="NCBI Taxonomy" id="314263"/>
    <lineage>
        <taxon>Bacteria</taxon>
        <taxon>Pseudomonadati</taxon>
        <taxon>Pseudomonadota</taxon>
        <taxon>Alphaproteobacteria</taxon>
        <taxon>Rhodobacterales</taxon>
        <taxon>Roseobacteraceae</taxon>
        <taxon>Roseovarius</taxon>
    </lineage>
</organism>
<feature type="transmembrane region" description="Helical" evidence="1">
    <location>
        <begin position="134"/>
        <end position="155"/>
    </location>
</feature>
<feature type="transmembrane region" description="Helical" evidence="1">
    <location>
        <begin position="101"/>
        <end position="122"/>
    </location>
</feature>
<accession>A0A348W824</accession>
<protein>
    <recommendedName>
        <fullName evidence="2">DUF1468 domain-containing protein</fullName>
    </recommendedName>
</protein>
<dbReference type="EMBL" id="DMVW01000028">
    <property type="protein sequence ID" value="HAR50686.1"/>
    <property type="molecule type" value="Genomic_DNA"/>
</dbReference>
<dbReference type="Proteomes" id="UP000264719">
    <property type="component" value="Unassembled WGS sequence"/>
</dbReference>
<keyword evidence="1" id="KW-0812">Transmembrane</keyword>
<evidence type="ECO:0000256" key="1">
    <source>
        <dbReference type="SAM" id="Phobius"/>
    </source>
</evidence>
<feature type="domain" description="DUF1468" evidence="2">
    <location>
        <begin position="19"/>
        <end position="148"/>
    </location>
</feature>
<proteinExistence type="predicted"/>
<evidence type="ECO:0000313" key="4">
    <source>
        <dbReference type="Proteomes" id="UP000264719"/>
    </source>
</evidence>
<comment type="caution">
    <text evidence="3">The sequence shown here is derived from an EMBL/GenBank/DDBJ whole genome shotgun (WGS) entry which is preliminary data.</text>
</comment>
<keyword evidence="1" id="KW-1133">Transmembrane helix</keyword>
<evidence type="ECO:0000259" key="2">
    <source>
        <dbReference type="Pfam" id="PF07331"/>
    </source>
</evidence>
<dbReference type="Pfam" id="PF07331">
    <property type="entry name" value="TctB"/>
    <property type="match status" value="1"/>
</dbReference>